<comment type="caution">
    <text evidence="1">The sequence shown here is derived from an EMBL/GenBank/DDBJ whole genome shotgun (WGS) entry which is preliminary data.</text>
</comment>
<dbReference type="RefSeq" id="WP_245852280.1">
    <property type="nucleotide sequence ID" value="NZ_BJUM01000068.1"/>
</dbReference>
<keyword evidence="2" id="KW-1185">Reference proteome</keyword>
<gene>
    <name evidence="1" type="ORF">PES01_38300</name>
</gene>
<sequence length="45" mass="4957">MTNIEPGFDLNSISKVPPEYSSFSESVVSANHDLVKGYKKLANEL</sequence>
<dbReference type="EMBL" id="BJUM01000068">
    <property type="protein sequence ID" value="GEK56985.1"/>
    <property type="molecule type" value="Genomic_DNA"/>
</dbReference>
<reference evidence="1 2" key="1">
    <citation type="submission" date="2019-07" db="EMBL/GenBank/DDBJ databases">
        <title>Whole genome shotgun sequence of Pseudoalteromonas espejiana NBRC 102222.</title>
        <authorList>
            <person name="Hosoyama A."/>
            <person name="Uohara A."/>
            <person name="Ohji S."/>
            <person name="Ichikawa N."/>
        </authorList>
    </citation>
    <scope>NUCLEOTIDE SEQUENCE [LARGE SCALE GENOMIC DNA]</scope>
    <source>
        <strain evidence="1 2">NBRC 102222</strain>
    </source>
</reference>
<evidence type="ECO:0000313" key="1">
    <source>
        <dbReference type="EMBL" id="GEK56985.1"/>
    </source>
</evidence>
<name>A0A510Y0Y1_9GAMM</name>
<protein>
    <submittedName>
        <fullName evidence="1">Uncharacterized protein</fullName>
    </submittedName>
</protein>
<proteinExistence type="predicted"/>
<dbReference type="Proteomes" id="UP000321419">
    <property type="component" value="Unassembled WGS sequence"/>
</dbReference>
<evidence type="ECO:0000313" key="2">
    <source>
        <dbReference type="Proteomes" id="UP000321419"/>
    </source>
</evidence>
<dbReference type="AlphaFoldDB" id="A0A510Y0Y1"/>
<organism evidence="1 2">
    <name type="scientific">Pseudoalteromonas espejiana</name>
    <dbReference type="NCBI Taxonomy" id="28107"/>
    <lineage>
        <taxon>Bacteria</taxon>
        <taxon>Pseudomonadati</taxon>
        <taxon>Pseudomonadota</taxon>
        <taxon>Gammaproteobacteria</taxon>
        <taxon>Alteromonadales</taxon>
        <taxon>Pseudoalteromonadaceae</taxon>
        <taxon>Pseudoalteromonas</taxon>
    </lineage>
</organism>
<accession>A0A510Y0Y1</accession>